<dbReference type="RefSeq" id="XP_060280251.1">
    <property type="nucleotide sequence ID" value="XM_060430178.1"/>
</dbReference>
<dbReference type="AlphaFoldDB" id="A0AAJ0FI57"/>
<gene>
    <name evidence="1" type="ORF">QBC33DRAFT_562095</name>
</gene>
<reference evidence="1" key="1">
    <citation type="submission" date="2023-06" db="EMBL/GenBank/DDBJ databases">
        <title>Genome-scale phylogeny and comparative genomics of the fungal order Sordariales.</title>
        <authorList>
            <consortium name="Lawrence Berkeley National Laboratory"/>
            <person name="Hensen N."/>
            <person name="Bonometti L."/>
            <person name="Westerberg I."/>
            <person name="Brannstrom I.O."/>
            <person name="Guillou S."/>
            <person name="Cros-Aarteil S."/>
            <person name="Calhoun S."/>
            <person name="Haridas S."/>
            <person name="Kuo A."/>
            <person name="Mondo S."/>
            <person name="Pangilinan J."/>
            <person name="Riley R."/>
            <person name="Labutti K."/>
            <person name="Andreopoulos B."/>
            <person name="Lipzen A."/>
            <person name="Chen C."/>
            <person name="Yanf M."/>
            <person name="Daum C."/>
            <person name="Ng V."/>
            <person name="Clum A."/>
            <person name="Steindorff A."/>
            <person name="Ohm R."/>
            <person name="Martin F."/>
            <person name="Silar P."/>
            <person name="Natvig D."/>
            <person name="Lalanne C."/>
            <person name="Gautier V."/>
            <person name="Ament-Velasquez S.L."/>
            <person name="Kruys A."/>
            <person name="Hutchinson M.I."/>
            <person name="Powell A.J."/>
            <person name="Barry K."/>
            <person name="Miller A.N."/>
            <person name="Grigoriev I.V."/>
            <person name="Debuchy R."/>
            <person name="Gladieux P."/>
            <person name="Thoren M.H."/>
            <person name="Johannesson H."/>
        </authorList>
    </citation>
    <scope>NUCLEOTIDE SEQUENCE</scope>
    <source>
        <strain evidence="1">8032-3</strain>
    </source>
</reference>
<dbReference type="Proteomes" id="UP001244011">
    <property type="component" value="Unassembled WGS sequence"/>
</dbReference>
<protein>
    <recommendedName>
        <fullName evidence="3">Protein kinase domain-containing protein</fullName>
    </recommendedName>
</protein>
<dbReference type="Gene3D" id="3.30.200.20">
    <property type="entry name" value="Phosphorylase Kinase, domain 1"/>
    <property type="match status" value="1"/>
</dbReference>
<evidence type="ECO:0000313" key="2">
    <source>
        <dbReference type="Proteomes" id="UP001244011"/>
    </source>
</evidence>
<organism evidence="1 2">
    <name type="scientific">Phialemonium atrogriseum</name>
    <dbReference type="NCBI Taxonomy" id="1093897"/>
    <lineage>
        <taxon>Eukaryota</taxon>
        <taxon>Fungi</taxon>
        <taxon>Dikarya</taxon>
        <taxon>Ascomycota</taxon>
        <taxon>Pezizomycotina</taxon>
        <taxon>Sordariomycetes</taxon>
        <taxon>Sordariomycetidae</taxon>
        <taxon>Cephalothecales</taxon>
        <taxon>Cephalothecaceae</taxon>
        <taxon>Phialemonium</taxon>
    </lineage>
</organism>
<comment type="caution">
    <text evidence="1">The sequence shown here is derived from an EMBL/GenBank/DDBJ whole genome shotgun (WGS) entry which is preliminary data.</text>
</comment>
<sequence length="85" mass="9495">MSPVKPLCAGFFPRFRPLVFLARYSTMPTKNQPDVAVEKEIMPGYDAKHFHPTNPGDALDGRYKVLAKLGWGASSTVWLAKETSR</sequence>
<evidence type="ECO:0000313" key="1">
    <source>
        <dbReference type="EMBL" id="KAK1764038.1"/>
    </source>
</evidence>
<dbReference type="EMBL" id="MU839022">
    <property type="protein sequence ID" value="KAK1764038.1"/>
    <property type="molecule type" value="Genomic_DNA"/>
</dbReference>
<name>A0AAJ0FI57_9PEZI</name>
<proteinExistence type="predicted"/>
<evidence type="ECO:0008006" key="3">
    <source>
        <dbReference type="Google" id="ProtNLM"/>
    </source>
</evidence>
<keyword evidence="2" id="KW-1185">Reference proteome</keyword>
<dbReference type="GeneID" id="85313365"/>
<accession>A0AAJ0FI57</accession>